<dbReference type="GO" id="GO:0030479">
    <property type="term" value="C:actin cortical patch"/>
    <property type="evidence" value="ECO:0007669"/>
    <property type="project" value="TreeGrafter"/>
</dbReference>
<dbReference type="PANTHER" id="PTHR47789:SF1">
    <property type="entry name" value="LAS SEVENTEEN-BINDING PROTEIN 5"/>
    <property type="match status" value="1"/>
</dbReference>
<proteinExistence type="predicted"/>
<dbReference type="GO" id="GO:0051666">
    <property type="term" value="P:actin cortical patch localization"/>
    <property type="evidence" value="ECO:0007669"/>
    <property type="project" value="TreeGrafter"/>
</dbReference>
<dbReference type="GO" id="GO:0043130">
    <property type="term" value="F:ubiquitin binding"/>
    <property type="evidence" value="ECO:0007669"/>
    <property type="project" value="InterPro"/>
</dbReference>
<dbReference type="EMBL" id="CAJVPZ010003731">
    <property type="protein sequence ID" value="CAG8534904.1"/>
    <property type="molecule type" value="Genomic_DNA"/>
</dbReference>
<dbReference type="Pfam" id="PF00790">
    <property type="entry name" value="VHS"/>
    <property type="match status" value="1"/>
</dbReference>
<dbReference type="GO" id="GO:0006897">
    <property type="term" value="P:endocytosis"/>
    <property type="evidence" value="ECO:0007669"/>
    <property type="project" value="InterPro"/>
</dbReference>
<sequence length="246" mass="27869">MAENCGAKFHAEIASKKFLEALELVVVTPNVDPDVKHRLVELLRNWTQAFQNEPSLWQIASLYNKLEKMRVIPVGKYQNNPIANPRGVVYVPFSFNTSLERVAEDIELAKNNVQLFTQTISFTDPEAEDITKNELIQDLVKAFQLYEDMVERGQIRAAEKISVQSSRNNYYDNYFDADDAGVGGSKSIAIDPFSDFNEVEQIPETSSSSERHDPNQQYSSLVAPLQPTKYHPPSVTDNARQDHMSI</sequence>
<evidence type="ECO:0000313" key="3">
    <source>
        <dbReference type="EMBL" id="CAG8534904.1"/>
    </source>
</evidence>
<accession>A0A9N9AMG3</accession>
<reference evidence="3" key="1">
    <citation type="submission" date="2021-06" db="EMBL/GenBank/DDBJ databases">
        <authorList>
            <person name="Kallberg Y."/>
            <person name="Tangrot J."/>
            <person name="Rosling A."/>
        </authorList>
    </citation>
    <scope>NUCLEOTIDE SEQUENCE</scope>
    <source>
        <strain evidence="3">IN212</strain>
    </source>
</reference>
<keyword evidence="4" id="KW-1185">Reference proteome</keyword>
<dbReference type="InterPro" id="IPR045007">
    <property type="entry name" value="LSB5"/>
</dbReference>
<dbReference type="GO" id="GO:0035091">
    <property type="term" value="F:phosphatidylinositol binding"/>
    <property type="evidence" value="ECO:0007669"/>
    <property type="project" value="InterPro"/>
</dbReference>
<name>A0A9N9AMG3_9GLOM</name>
<dbReference type="PANTHER" id="PTHR47789">
    <property type="entry name" value="LAS SEVENTEEN-BINDING PROTEIN 5"/>
    <property type="match status" value="1"/>
</dbReference>
<dbReference type="Gene3D" id="1.25.40.90">
    <property type="match status" value="1"/>
</dbReference>
<dbReference type="InterPro" id="IPR008942">
    <property type="entry name" value="ENTH_VHS"/>
</dbReference>
<dbReference type="GO" id="GO:0007034">
    <property type="term" value="P:vacuolar transport"/>
    <property type="evidence" value="ECO:0007669"/>
    <property type="project" value="UniProtKB-ARBA"/>
</dbReference>
<feature type="region of interest" description="Disordered" evidence="1">
    <location>
        <begin position="200"/>
        <end position="246"/>
    </location>
</feature>
<organism evidence="3 4">
    <name type="scientific">Racocetra fulgida</name>
    <dbReference type="NCBI Taxonomy" id="60492"/>
    <lineage>
        <taxon>Eukaryota</taxon>
        <taxon>Fungi</taxon>
        <taxon>Fungi incertae sedis</taxon>
        <taxon>Mucoromycota</taxon>
        <taxon>Glomeromycotina</taxon>
        <taxon>Glomeromycetes</taxon>
        <taxon>Diversisporales</taxon>
        <taxon>Gigasporaceae</taxon>
        <taxon>Racocetra</taxon>
    </lineage>
</organism>
<dbReference type="PROSITE" id="PS50179">
    <property type="entry name" value="VHS"/>
    <property type="match status" value="1"/>
</dbReference>
<dbReference type="AlphaFoldDB" id="A0A9N9AMG3"/>
<evidence type="ECO:0000313" key="4">
    <source>
        <dbReference type="Proteomes" id="UP000789396"/>
    </source>
</evidence>
<dbReference type="SUPFAM" id="SSF89009">
    <property type="entry name" value="GAT-like domain"/>
    <property type="match status" value="1"/>
</dbReference>
<comment type="caution">
    <text evidence="3">The sequence shown here is derived from an EMBL/GenBank/DDBJ whole genome shotgun (WGS) entry which is preliminary data.</text>
</comment>
<evidence type="ECO:0000259" key="2">
    <source>
        <dbReference type="PROSITE" id="PS50179"/>
    </source>
</evidence>
<feature type="domain" description="VHS" evidence="2">
    <location>
        <begin position="1"/>
        <end position="68"/>
    </location>
</feature>
<gene>
    <name evidence="3" type="ORF">RFULGI_LOCUS3960</name>
</gene>
<evidence type="ECO:0000256" key="1">
    <source>
        <dbReference type="SAM" id="MobiDB-lite"/>
    </source>
</evidence>
<dbReference type="SUPFAM" id="SSF48464">
    <property type="entry name" value="ENTH/VHS domain"/>
    <property type="match status" value="1"/>
</dbReference>
<protein>
    <submittedName>
        <fullName evidence="3">4151_t:CDS:1</fullName>
    </submittedName>
</protein>
<dbReference type="OrthoDB" id="10255964at2759"/>
<dbReference type="GO" id="GO:0007015">
    <property type="term" value="P:actin filament organization"/>
    <property type="evidence" value="ECO:0007669"/>
    <property type="project" value="InterPro"/>
</dbReference>
<dbReference type="InterPro" id="IPR002014">
    <property type="entry name" value="VHS_dom"/>
</dbReference>
<dbReference type="Proteomes" id="UP000789396">
    <property type="component" value="Unassembled WGS sequence"/>
</dbReference>